<dbReference type="RefSeq" id="WP_055574774.1">
    <property type="nucleotide sequence ID" value="NZ_FMZK01000002.1"/>
</dbReference>
<dbReference type="AlphaFoldDB" id="A0A1G6LYP3"/>
<name>A0A1G6LYP3_9ACTN</name>
<feature type="transmembrane region" description="Helical" evidence="1">
    <location>
        <begin position="7"/>
        <end position="25"/>
    </location>
</feature>
<evidence type="ECO:0000313" key="3">
    <source>
        <dbReference type="Proteomes" id="UP000182100"/>
    </source>
</evidence>
<accession>A0A1G6LYP3</accession>
<evidence type="ECO:0000313" key="2">
    <source>
        <dbReference type="EMBL" id="SDC47845.1"/>
    </source>
</evidence>
<reference evidence="3" key="1">
    <citation type="submission" date="2016-10" db="EMBL/GenBank/DDBJ databases">
        <authorList>
            <person name="Varghese N."/>
            <person name="Submissions S."/>
        </authorList>
    </citation>
    <scope>NUCLEOTIDE SEQUENCE [LARGE SCALE GENOMIC DNA]</scope>
    <source>
        <strain evidence="3">CGMCC 4.3504</strain>
    </source>
</reference>
<dbReference type="STRING" id="67344.SAMN05216505_102296"/>
<organism evidence="2 3">
    <name type="scientific">Streptomyces prasinopilosus</name>
    <dbReference type="NCBI Taxonomy" id="67344"/>
    <lineage>
        <taxon>Bacteria</taxon>
        <taxon>Bacillati</taxon>
        <taxon>Actinomycetota</taxon>
        <taxon>Actinomycetes</taxon>
        <taxon>Kitasatosporales</taxon>
        <taxon>Streptomycetaceae</taxon>
        <taxon>Streptomyces</taxon>
    </lineage>
</organism>
<keyword evidence="1" id="KW-0812">Transmembrane</keyword>
<sequence length="66" mass="6892">MKKLPEILGFVAVLQGIASLVHEFTDWNVGVVRRLGFPDGFGVCAGISLLVLGVALLVVAESPKSG</sequence>
<dbReference type="EMBL" id="FMZK01000002">
    <property type="protein sequence ID" value="SDC47845.1"/>
    <property type="molecule type" value="Genomic_DNA"/>
</dbReference>
<evidence type="ECO:0000256" key="1">
    <source>
        <dbReference type="SAM" id="Phobius"/>
    </source>
</evidence>
<protein>
    <submittedName>
        <fullName evidence="2">Uncharacterized protein</fullName>
    </submittedName>
</protein>
<keyword evidence="1" id="KW-0472">Membrane</keyword>
<dbReference type="Proteomes" id="UP000182100">
    <property type="component" value="Unassembled WGS sequence"/>
</dbReference>
<feature type="transmembrane region" description="Helical" evidence="1">
    <location>
        <begin position="40"/>
        <end position="60"/>
    </location>
</feature>
<gene>
    <name evidence="2" type="ORF">SAMN05216505_102296</name>
</gene>
<keyword evidence="1" id="KW-1133">Transmembrane helix</keyword>
<proteinExistence type="predicted"/>
<keyword evidence="3" id="KW-1185">Reference proteome</keyword>